<name>A0A507FU63_9FUNG</name>
<evidence type="ECO:0000256" key="1">
    <source>
        <dbReference type="ARBA" id="ARBA00006910"/>
    </source>
</evidence>
<dbReference type="AlphaFoldDB" id="A0A507FU63"/>
<dbReference type="GO" id="GO:0061908">
    <property type="term" value="C:phagophore"/>
    <property type="evidence" value="ECO:0007669"/>
    <property type="project" value="TreeGrafter"/>
</dbReference>
<dbReference type="Gene3D" id="1.10.246.190">
    <property type="entry name" value="Autophagy protein Apg5, helix rich domain"/>
    <property type="match status" value="1"/>
</dbReference>
<dbReference type="GO" id="GO:0005776">
    <property type="term" value="C:autophagosome"/>
    <property type="evidence" value="ECO:0007669"/>
    <property type="project" value="TreeGrafter"/>
</dbReference>
<evidence type="ECO:0000256" key="4">
    <source>
        <dbReference type="ARBA" id="ARBA00023006"/>
    </source>
</evidence>
<protein>
    <recommendedName>
        <fullName evidence="5">Autophagy protein 5</fullName>
    </recommendedName>
</protein>
<dbReference type="InterPro" id="IPR007239">
    <property type="entry name" value="Atg5"/>
</dbReference>
<dbReference type="Gene3D" id="3.10.20.620">
    <property type="match status" value="1"/>
</dbReference>
<evidence type="ECO:0000259" key="6">
    <source>
        <dbReference type="Pfam" id="PF04106"/>
    </source>
</evidence>
<evidence type="ECO:0000256" key="2">
    <source>
        <dbReference type="ARBA" id="ARBA00022499"/>
    </source>
</evidence>
<comment type="subunit">
    <text evidence="5">Conjugated with ATG12.</text>
</comment>
<keyword evidence="3 5" id="KW-0832">Ubl conjugation</keyword>
<dbReference type="InterPro" id="IPR048318">
    <property type="entry name" value="ATG5_UblB"/>
</dbReference>
<evidence type="ECO:0000259" key="7">
    <source>
        <dbReference type="Pfam" id="PF20637"/>
    </source>
</evidence>
<evidence type="ECO:0000313" key="9">
    <source>
        <dbReference type="EMBL" id="TPX78586.1"/>
    </source>
</evidence>
<keyword evidence="5" id="KW-0472">Membrane</keyword>
<dbReference type="Gene3D" id="3.10.20.90">
    <property type="entry name" value="Phosphatidylinositol 3-kinase Catalytic Subunit, Chain A, domain 1"/>
    <property type="match status" value="1"/>
</dbReference>
<feature type="domain" description="Autophagy protein ATG5 UblA" evidence="8">
    <location>
        <begin position="13"/>
        <end position="119"/>
    </location>
</feature>
<comment type="similarity">
    <text evidence="1 5">Belongs to the ATG5 family.</text>
</comment>
<dbReference type="GO" id="GO:0034045">
    <property type="term" value="C:phagophore assembly site membrane"/>
    <property type="evidence" value="ECO:0007669"/>
    <property type="project" value="UniProtKB-SubCell"/>
</dbReference>
<dbReference type="GO" id="GO:0044233">
    <property type="term" value="C:mitochondria-associated endoplasmic reticulum membrane contact site"/>
    <property type="evidence" value="ECO:0007669"/>
    <property type="project" value="TreeGrafter"/>
</dbReference>
<keyword evidence="10" id="KW-1185">Reference proteome</keyword>
<dbReference type="Proteomes" id="UP000320333">
    <property type="component" value="Unassembled WGS sequence"/>
</dbReference>
<evidence type="ECO:0000256" key="3">
    <source>
        <dbReference type="ARBA" id="ARBA00022843"/>
    </source>
</evidence>
<keyword evidence="5" id="KW-0813">Transport</keyword>
<organism evidence="9 10">
    <name type="scientific">Chytriomyces confervae</name>
    <dbReference type="NCBI Taxonomy" id="246404"/>
    <lineage>
        <taxon>Eukaryota</taxon>
        <taxon>Fungi</taxon>
        <taxon>Fungi incertae sedis</taxon>
        <taxon>Chytridiomycota</taxon>
        <taxon>Chytridiomycota incertae sedis</taxon>
        <taxon>Chytridiomycetes</taxon>
        <taxon>Chytridiales</taxon>
        <taxon>Chytriomycetaceae</taxon>
        <taxon>Chytriomyces</taxon>
    </lineage>
</organism>
<comment type="subcellular location">
    <subcellularLocation>
        <location evidence="5">Preautophagosomal structure membrane</location>
        <topology evidence="5">Peripheral membrane protein</topology>
    </subcellularLocation>
</comment>
<sequence>MNDEVDTEITRQVWSGRVPLTIRLADADGGSEEEALNVLALRCAYLPLYMPLIRAHFAAIRSRSEAELAAEWWFSWRGIPLKWHYPIGLLHDLFTHSSLPSSAASKQDPTNPWRITLHFSAFPADKIFRSLPTPTLANDPPRDFYMNSLKESDFIRNMSVKKTMSLSKPDQTLLWDTLAESAGASTDSDLQRSHAKLVELHDTFWSVDAKLMMGNVAAAAVESDETSVGTGGLAGGNHLCRSVAVRCYSGWDKPLFQELISPKNSSGADVTLLEALRILAPDLIPAASTSNDMEGTHEDGSLLDTVKLISHGVEIPLDTPIAWLARHFSYPDNFLHLVLCIS</sequence>
<keyword evidence="2 5" id="KW-1017">Isopeptide bond</keyword>
<dbReference type="GO" id="GO:0034274">
    <property type="term" value="C:Atg12-Atg5-Atg16 complex"/>
    <property type="evidence" value="ECO:0007669"/>
    <property type="project" value="TreeGrafter"/>
</dbReference>
<dbReference type="Pfam" id="PF20638">
    <property type="entry name" value="ATG5_UblA"/>
    <property type="match status" value="1"/>
</dbReference>
<keyword evidence="4 5" id="KW-0072">Autophagy</keyword>
<comment type="caution">
    <text evidence="9">The sequence shown here is derived from an EMBL/GenBank/DDBJ whole genome shotgun (WGS) entry which is preliminary data.</text>
</comment>
<reference evidence="9 10" key="1">
    <citation type="journal article" date="2019" name="Sci. Rep.">
        <title>Comparative genomics of chytrid fungi reveal insights into the obligate biotrophic and pathogenic lifestyle of Synchytrium endobioticum.</title>
        <authorList>
            <person name="van de Vossenberg B.T.L.H."/>
            <person name="Warris S."/>
            <person name="Nguyen H.D.T."/>
            <person name="van Gent-Pelzer M.P.E."/>
            <person name="Joly D.L."/>
            <person name="van de Geest H.C."/>
            <person name="Bonants P.J.M."/>
            <person name="Smith D.S."/>
            <person name="Levesque C.A."/>
            <person name="van der Lee T.A.J."/>
        </authorList>
    </citation>
    <scope>NUCLEOTIDE SEQUENCE [LARGE SCALE GENOMIC DNA]</scope>
    <source>
        <strain evidence="9 10">CBS 675.73</strain>
    </source>
</reference>
<dbReference type="PANTHER" id="PTHR13040:SF2">
    <property type="entry name" value="AUTOPHAGY PROTEIN 5"/>
    <property type="match status" value="1"/>
</dbReference>
<feature type="domain" description="Autophagy protein ATG5 UblB" evidence="6">
    <location>
        <begin position="243"/>
        <end position="339"/>
    </location>
</feature>
<dbReference type="STRING" id="246404.A0A507FU63"/>
<dbReference type="Pfam" id="PF04106">
    <property type="entry name" value="ATG5_UblB"/>
    <property type="match status" value="1"/>
</dbReference>
<dbReference type="Pfam" id="PF20637">
    <property type="entry name" value="ATG5_HBR"/>
    <property type="match status" value="1"/>
</dbReference>
<dbReference type="GO" id="GO:0000422">
    <property type="term" value="P:autophagy of mitochondrion"/>
    <property type="evidence" value="ECO:0007669"/>
    <property type="project" value="TreeGrafter"/>
</dbReference>
<dbReference type="InterPro" id="IPR048940">
    <property type="entry name" value="ATG5_HBR"/>
</dbReference>
<proteinExistence type="inferred from homology"/>
<dbReference type="GO" id="GO:0034727">
    <property type="term" value="P:piecemeal microautophagy of the nucleus"/>
    <property type="evidence" value="ECO:0007669"/>
    <property type="project" value="TreeGrafter"/>
</dbReference>
<dbReference type="InterPro" id="IPR042526">
    <property type="entry name" value="Atg5_HR"/>
</dbReference>
<dbReference type="OrthoDB" id="272162at2759"/>
<dbReference type="GO" id="GO:0019776">
    <property type="term" value="F:Atg8-family ligase activity"/>
    <property type="evidence" value="ECO:0007669"/>
    <property type="project" value="TreeGrafter"/>
</dbReference>
<dbReference type="PANTHER" id="PTHR13040">
    <property type="entry name" value="AUTOPHAGY PROTEIN 5"/>
    <property type="match status" value="1"/>
</dbReference>
<evidence type="ECO:0000313" key="10">
    <source>
        <dbReference type="Proteomes" id="UP000320333"/>
    </source>
</evidence>
<feature type="domain" description="Autophagy protein ATG5 alpha-helical bundle region" evidence="7">
    <location>
        <begin position="142"/>
        <end position="179"/>
    </location>
</feature>
<evidence type="ECO:0000259" key="8">
    <source>
        <dbReference type="Pfam" id="PF20638"/>
    </source>
</evidence>
<comment type="function">
    <text evidence="5">Involved in cytoplasm to vacuole transport (Cvt) and autophagic vesicle formation.</text>
</comment>
<dbReference type="EMBL" id="QEAP01000002">
    <property type="protein sequence ID" value="TPX78586.1"/>
    <property type="molecule type" value="Genomic_DNA"/>
</dbReference>
<dbReference type="InterPro" id="IPR048939">
    <property type="entry name" value="ATG5_UblA"/>
</dbReference>
<gene>
    <name evidence="9" type="ORF">CcCBS67573_g00180</name>
</gene>
<accession>A0A507FU63</accession>
<dbReference type="GO" id="GO:0006995">
    <property type="term" value="P:cellular response to nitrogen starvation"/>
    <property type="evidence" value="ECO:0007669"/>
    <property type="project" value="TreeGrafter"/>
</dbReference>
<dbReference type="InterPro" id="IPR042527">
    <property type="entry name" value="Atg5_UblA_dom_sf"/>
</dbReference>
<evidence type="ECO:0000256" key="5">
    <source>
        <dbReference type="RuleBase" id="RU361202"/>
    </source>
</evidence>